<dbReference type="AlphaFoldDB" id="A0A2Z4FQH1"/>
<dbReference type="Pfam" id="PF00072">
    <property type="entry name" value="Response_reg"/>
    <property type="match status" value="1"/>
</dbReference>
<dbReference type="KEGG" id="bsed:DN745_18615"/>
<dbReference type="OrthoDB" id="9780312at2"/>
<dbReference type="SUPFAM" id="SSF52172">
    <property type="entry name" value="CheY-like"/>
    <property type="match status" value="1"/>
</dbReference>
<dbReference type="PANTHER" id="PTHR44591:SF3">
    <property type="entry name" value="RESPONSE REGULATORY DOMAIN-CONTAINING PROTEIN"/>
    <property type="match status" value="1"/>
</dbReference>
<dbReference type="EMBL" id="CP030032">
    <property type="protein sequence ID" value="AWV91229.1"/>
    <property type="molecule type" value="Genomic_DNA"/>
</dbReference>
<dbReference type="SMART" id="SM00448">
    <property type="entry name" value="REC"/>
    <property type="match status" value="1"/>
</dbReference>
<dbReference type="InterPro" id="IPR001789">
    <property type="entry name" value="Sig_transdc_resp-reg_receiver"/>
</dbReference>
<name>A0A2Z4FQH1_9DELT</name>
<evidence type="ECO:0000313" key="3">
    <source>
        <dbReference type="Proteomes" id="UP000249799"/>
    </source>
</evidence>
<sequence length="129" mass="13954">MPDTTNHSSEQPPRVLVVDDNSDIADALGSLLELHGCEVRVAHSGEAGVEIAATFKPRLIFMDLGLPGMSGYQAAREILNTHPDWPLRLVALTGYGESVVQKKVAAAGFDTYLLKPARMAQIQEILDTI</sequence>
<accession>A0A2Z4FQH1</accession>
<gene>
    <name evidence="2" type="ORF">DN745_18615</name>
</gene>
<dbReference type="RefSeq" id="WP_111337322.1">
    <property type="nucleotide sequence ID" value="NZ_CP030032.1"/>
</dbReference>
<dbReference type="GO" id="GO:0000160">
    <property type="term" value="P:phosphorelay signal transduction system"/>
    <property type="evidence" value="ECO:0007669"/>
    <property type="project" value="InterPro"/>
</dbReference>
<reference evidence="2 3" key="1">
    <citation type="submission" date="2018-06" db="EMBL/GenBank/DDBJ databases">
        <title>Lujinxingia sediminis gen. nov. sp. nov., a new facultative anaerobic member of the class Deltaproteobacteria, and proposal of Lujinxingaceae fam. nov.</title>
        <authorList>
            <person name="Guo L.-Y."/>
            <person name="Li C.-M."/>
            <person name="Wang S."/>
            <person name="Du Z.-J."/>
        </authorList>
    </citation>
    <scope>NUCLEOTIDE SEQUENCE [LARGE SCALE GENOMIC DNA]</scope>
    <source>
        <strain evidence="2 3">FA350</strain>
    </source>
</reference>
<evidence type="ECO:0000313" key="2">
    <source>
        <dbReference type="EMBL" id="AWV91229.1"/>
    </source>
</evidence>
<dbReference type="PROSITE" id="PS50110">
    <property type="entry name" value="RESPONSE_REGULATORY"/>
    <property type="match status" value="1"/>
</dbReference>
<keyword evidence="1" id="KW-0597">Phosphoprotein</keyword>
<keyword evidence="3" id="KW-1185">Reference proteome</keyword>
<dbReference type="InterPro" id="IPR011006">
    <property type="entry name" value="CheY-like_superfamily"/>
</dbReference>
<organism evidence="2 3">
    <name type="scientific">Bradymonas sediminis</name>
    <dbReference type="NCBI Taxonomy" id="1548548"/>
    <lineage>
        <taxon>Bacteria</taxon>
        <taxon>Deltaproteobacteria</taxon>
        <taxon>Bradymonadales</taxon>
        <taxon>Bradymonadaceae</taxon>
        <taxon>Bradymonas</taxon>
    </lineage>
</organism>
<dbReference type="PANTHER" id="PTHR44591">
    <property type="entry name" value="STRESS RESPONSE REGULATOR PROTEIN 1"/>
    <property type="match status" value="1"/>
</dbReference>
<evidence type="ECO:0000256" key="1">
    <source>
        <dbReference type="ARBA" id="ARBA00022553"/>
    </source>
</evidence>
<dbReference type="InterPro" id="IPR050595">
    <property type="entry name" value="Bact_response_regulator"/>
</dbReference>
<protein>
    <submittedName>
        <fullName evidence="2">Response regulator</fullName>
    </submittedName>
</protein>
<proteinExistence type="predicted"/>
<dbReference type="Proteomes" id="UP000249799">
    <property type="component" value="Chromosome"/>
</dbReference>
<dbReference type="Gene3D" id="3.40.50.2300">
    <property type="match status" value="1"/>
</dbReference>